<evidence type="ECO:0000313" key="3">
    <source>
        <dbReference type="EMBL" id="SNV08583.1"/>
    </source>
</evidence>
<feature type="domain" description="GSCFA" evidence="1">
    <location>
        <begin position="22"/>
        <end position="252"/>
    </location>
</feature>
<dbReference type="Pfam" id="PF08885">
    <property type="entry name" value="GSCFA"/>
    <property type="match status" value="1"/>
</dbReference>
<evidence type="ECO:0000313" key="4">
    <source>
        <dbReference type="Proteomes" id="UP000065822"/>
    </source>
</evidence>
<evidence type="ECO:0000313" key="5">
    <source>
        <dbReference type="Proteomes" id="UP000215539"/>
    </source>
</evidence>
<dbReference type="InterPro" id="IPR014982">
    <property type="entry name" value="GSCFA"/>
</dbReference>
<reference evidence="3 5" key="2">
    <citation type="submission" date="2017-06" db="EMBL/GenBank/DDBJ databases">
        <authorList>
            <consortium name="Pathogen Informatics"/>
        </authorList>
    </citation>
    <scope>NUCLEOTIDE SEQUENCE [LARGE SCALE GENOMIC DNA]</scope>
    <source>
        <strain evidence="3 5">NCTC12947</strain>
    </source>
</reference>
<dbReference type="Proteomes" id="UP000215539">
    <property type="component" value="Chromosome 1"/>
</dbReference>
<proteinExistence type="predicted"/>
<dbReference type="Proteomes" id="UP000065822">
    <property type="component" value="Chromosome"/>
</dbReference>
<dbReference type="AlphaFoldDB" id="A0AAX2GX96"/>
<sequence>MNLQTKIPIPPARQPITYQSELLLVGSCFAEHITQKFTYYGFRVVGNPFGVLFHPLAIERLLCRVVERIPFTISDFFFHEEQWKCFELHSSLNRLTVEEAVEAANAQLKVFRRALTESSHCFLTLGTAWVYRHQSGALVANCHRVPNVFTKELLSSADIEQSLRRITAMAHTLNPKLHFVLTVSPVRHLKDGFMENNLSKGNLFAGLYPLLSEGCSYFPAYELLLDELRDYRFYAEDMLHPSPLAVDYIWQRLVDTYMSESAKRKMFLVEQLRKMQAHKPFNPESDAHKKFLRAMESRRAMLNEFGIIIK</sequence>
<reference evidence="2 4" key="1">
    <citation type="submission" date="2016-02" db="EMBL/GenBank/DDBJ databases">
        <authorList>
            <person name="Holder M.E."/>
            <person name="Ajami N.J."/>
            <person name="Petrosino J.F."/>
        </authorList>
    </citation>
    <scope>NUCLEOTIDE SEQUENCE [LARGE SCALE GENOMIC DNA]</scope>
    <source>
        <strain evidence="2 4">CCUG 32990</strain>
    </source>
</reference>
<keyword evidence="4" id="KW-1185">Reference proteome</keyword>
<evidence type="ECO:0000259" key="1">
    <source>
        <dbReference type="Pfam" id="PF08885"/>
    </source>
</evidence>
<organism evidence="3 5">
    <name type="scientific">Capnocytophaga haemolytica</name>
    <dbReference type="NCBI Taxonomy" id="45243"/>
    <lineage>
        <taxon>Bacteria</taxon>
        <taxon>Pseudomonadati</taxon>
        <taxon>Bacteroidota</taxon>
        <taxon>Flavobacteriia</taxon>
        <taxon>Flavobacteriales</taxon>
        <taxon>Flavobacteriaceae</taxon>
        <taxon>Capnocytophaga</taxon>
    </lineage>
</organism>
<dbReference type="EMBL" id="CP014227">
    <property type="protein sequence ID" value="AMD84664.1"/>
    <property type="molecule type" value="Genomic_DNA"/>
</dbReference>
<accession>A0AAX2GX96</accession>
<dbReference type="EMBL" id="LT906449">
    <property type="protein sequence ID" value="SNV08583.1"/>
    <property type="molecule type" value="Genomic_DNA"/>
</dbReference>
<gene>
    <name evidence="2" type="ORF">AXF12_03460</name>
    <name evidence="3" type="ORF">SAMEA44541418_01047</name>
</gene>
<dbReference type="SUPFAM" id="SSF52266">
    <property type="entry name" value="SGNH hydrolase"/>
    <property type="match status" value="1"/>
</dbReference>
<protein>
    <submittedName>
        <fullName evidence="3">GSCFA family</fullName>
    </submittedName>
</protein>
<name>A0AAX2GX96_9FLAO</name>
<evidence type="ECO:0000313" key="2">
    <source>
        <dbReference type="EMBL" id="AMD84664.1"/>
    </source>
</evidence>
<dbReference type="RefSeq" id="WP_066428355.1">
    <property type="nucleotide sequence ID" value="NZ_CP014227.1"/>
</dbReference>
<dbReference type="KEGG" id="chg:AXF12_03460"/>